<evidence type="ECO:0000313" key="2">
    <source>
        <dbReference type="Proteomes" id="UP000700596"/>
    </source>
</evidence>
<dbReference type="EMBL" id="JAGMWT010000009">
    <property type="protein sequence ID" value="KAH7122790.1"/>
    <property type="molecule type" value="Genomic_DNA"/>
</dbReference>
<name>A0A9P9DL96_9PLEO</name>
<gene>
    <name evidence="1" type="ORF">B0J11DRAFT_532267</name>
</gene>
<reference evidence="1" key="1">
    <citation type="journal article" date="2021" name="Nat. Commun.">
        <title>Genetic determinants of endophytism in the Arabidopsis root mycobiome.</title>
        <authorList>
            <person name="Mesny F."/>
            <person name="Miyauchi S."/>
            <person name="Thiergart T."/>
            <person name="Pickel B."/>
            <person name="Atanasova L."/>
            <person name="Karlsson M."/>
            <person name="Huettel B."/>
            <person name="Barry K.W."/>
            <person name="Haridas S."/>
            <person name="Chen C."/>
            <person name="Bauer D."/>
            <person name="Andreopoulos W."/>
            <person name="Pangilinan J."/>
            <person name="LaButti K."/>
            <person name="Riley R."/>
            <person name="Lipzen A."/>
            <person name="Clum A."/>
            <person name="Drula E."/>
            <person name="Henrissat B."/>
            <person name="Kohler A."/>
            <person name="Grigoriev I.V."/>
            <person name="Martin F.M."/>
            <person name="Hacquard S."/>
        </authorList>
    </citation>
    <scope>NUCLEOTIDE SEQUENCE</scope>
    <source>
        <strain evidence="1">MPI-CAGE-CH-0243</strain>
    </source>
</reference>
<keyword evidence="2" id="KW-1185">Reference proteome</keyword>
<dbReference type="AlphaFoldDB" id="A0A9P9DL96"/>
<protein>
    <submittedName>
        <fullName evidence="1">Uncharacterized protein</fullName>
    </submittedName>
</protein>
<dbReference type="Proteomes" id="UP000700596">
    <property type="component" value="Unassembled WGS sequence"/>
</dbReference>
<evidence type="ECO:0000313" key="1">
    <source>
        <dbReference type="EMBL" id="KAH7122790.1"/>
    </source>
</evidence>
<sequence length="59" mass="6386">MGNVNAGRLSWPMFKTFPIRMAMLVGIRGETPCSMTFNNTHLGDAVAGEPSNGQYRLAA</sequence>
<organism evidence="1 2">
    <name type="scientific">Dendryphion nanum</name>
    <dbReference type="NCBI Taxonomy" id="256645"/>
    <lineage>
        <taxon>Eukaryota</taxon>
        <taxon>Fungi</taxon>
        <taxon>Dikarya</taxon>
        <taxon>Ascomycota</taxon>
        <taxon>Pezizomycotina</taxon>
        <taxon>Dothideomycetes</taxon>
        <taxon>Pleosporomycetidae</taxon>
        <taxon>Pleosporales</taxon>
        <taxon>Torulaceae</taxon>
        <taxon>Dendryphion</taxon>
    </lineage>
</organism>
<proteinExistence type="predicted"/>
<accession>A0A9P9DL96</accession>
<comment type="caution">
    <text evidence="1">The sequence shown here is derived from an EMBL/GenBank/DDBJ whole genome shotgun (WGS) entry which is preliminary data.</text>
</comment>